<dbReference type="STRING" id="445710.ATSB10_13950"/>
<organism evidence="1 2">
    <name type="scientific">Dyella thiooxydans</name>
    <dbReference type="NCBI Taxonomy" id="445710"/>
    <lineage>
        <taxon>Bacteria</taxon>
        <taxon>Pseudomonadati</taxon>
        <taxon>Pseudomonadota</taxon>
        <taxon>Gammaproteobacteria</taxon>
        <taxon>Lysobacterales</taxon>
        <taxon>Rhodanobacteraceae</taxon>
        <taxon>Dyella</taxon>
    </lineage>
</organism>
<proteinExistence type="predicted"/>
<dbReference type="Proteomes" id="UP000077255">
    <property type="component" value="Chromosome"/>
</dbReference>
<keyword evidence="2" id="KW-1185">Reference proteome</keyword>
<dbReference type="AlphaFoldDB" id="A0A169GRN6"/>
<dbReference type="KEGG" id="dtx:ATSB10_13950"/>
<gene>
    <name evidence="1" type="ORF">ATSB10_13950</name>
</gene>
<name>A0A169GRN6_9GAMM</name>
<dbReference type="PATRIC" id="fig|445710.3.peg.1391"/>
<evidence type="ECO:0000313" key="2">
    <source>
        <dbReference type="Proteomes" id="UP000077255"/>
    </source>
</evidence>
<accession>A0A169GRN6</accession>
<reference evidence="1 2" key="1">
    <citation type="submission" date="2016-02" db="EMBL/GenBank/DDBJ databases">
        <title>Complete genome sequencing and analysis of ATSB10, Dyella thiooxydans isolated from rhizosphere soil of sunflower (Helianthus annuus L.).</title>
        <authorList>
            <person name="Lee Y."/>
            <person name="Hwangbo K."/>
            <person name="Chung H."/>
            <person name="Yoo J."/>
            <person name="Kim K.Y."/>
            <person name="Sa T.M."/>
            <person name="Um Y."/>
            <person name="Madhaiyan M."/>
        </authorList>
    </citation>
    <scope>NUCLEOTIDE SEQUENCE [LARGE SCALE GENOMIC DNA]</scope>
    <source>
        <strain evidence="1 2">ATSB10</strain>
    </source>
</reference>
<dbReference type="EMBL" id="CP014841">
    <property type="protein sequence ID" value="AND68849.1"/>
    <property type="molecule type" value="Genomic_DNA"/>
</dbReference>
<sequence length="76" mass="8209">MPPRRRAGRGGDDEFRFAAEFFEVFGCGLVIRHGAPAPVCLDGQDGYGVRSQFGKSHIDNVVISGVPRAGNTSDMR</sequence>
<evidence type="ECO:0000313" key="1">
    <source>
        <dbReference type="EMBL" id="AND68849.1"/>
    </source>
</evidence>
<protein>
    <submittedName>
        <fullName evidence="1">Uncharacterized protein</fullName>
    </submittedName>
</protein>